<accession>A0A1Y1V3C1</accession>
<sequence>MTSRYMKIIILNKQNLIKSNFLDINMKESKRKLSEPQYNENESNKQVYFIIEPNEFIKHYDDLITMKVTNIISASVFSIIFVLIIVVFFIAWDDLWGKCTSKSWIIFLPVMIATFFSLLFNIYTLLYSLKNLSSASYFFYSPFIFCIISCNIIPLVELFWSKYITKKKV</sequence>
<reference evidence="2 3" key="1">
    <citation type="submission" date="2016-08" db="EMBL/GenBank/DDBJ databases">
        <title>Genomes of anaerobic fungi encode conserved fungal cellulosomes for biomass hydrolysis.</title>
        <authorList>
            <consortium name="DOE Joint Genome Institute"/>
            <person name="Haitjema C.H."/>
            <person name="Gilmore S.P."/>
            <person name="Henske J.K."/>
            <person name="Solomon K.V."/>
            <person name="De Groot R."/>
            <person name="Kuo A."/>
            <person name="Mondo S.J."/>
            <person name="Salamov A.A."/>
            <person name="Labutti K."/>
            <person name="Zhao Z."/>
            <person name="Chiniquy J."/>
            <person name="Barry K."/>
            <person name="Brewer H.M."/>
            <person name="Purvine S.O."/>
            <person name="Wright A.T."/>
            <person name="Boxma B."/>
            <person name="Van Alen T."/>
            <person name="Hackstein J.H."/>
            <person name="Baker S.E."/>
            <person name="Grigoriev I.V."/>
            <person name="O'Malley M.A."/>
        </authorList>
    </citation>
    <scope>NUCLEOTIDE SEQUENCE [LARGE SCALE GENOMIC DNA]</scope>
    <source>
        <strain evidence="3">finn</strain>
    </source>
</reference>
<dbReference type="Proteomes" id="UP000193719">
    <property type="component" value="Unassembled WGS sequence"/>
</dbReference>
<dbReference type="OrthoDB" id="10554487at2759"/>
<organism evidence="2 3">
    <name type="scientific">Piromyces finnis</name>
    <dbReference type="NCBI Taxonomy" id="1754191"/>
    <lineage>
        <taxon>Eukaryota</taxon>
        <taxon>Fungi</taxon>
        <taxon>Fungi incertae sedis</taxon>
        <taxon>Chytridiomycota</taxon>
        <taxon>Chytridiomycota incertae sedis</taxon>
        <taxon>Neocallimastigomycetes</taxon>
        <taxon>Neocallimastigales</taxon>
        <taxon>Neocallimastigaceae</taxon>
        <taxon>Piromyces</taxon>
    </lineage>
</organism>
<proteinExistence type="predicted"/>
<feature type="transmembrane region" description="Helical" evidence="1">
    <location>
        <begin position="71"/>
        <end position="92"/>
    </location>
</feature>
<feature type="transmembrane region" description="Helical" evidence="1">
    <location>
        <begin position="104"/>
        <end position="126"/>
    </location>
</feature>
<keyword evidence="1" id="KW-0472">Membrane</keyword>
<evidence type="ECO:0000313" key="3">
    <source>
        <dbReference type="Proteomes" id="UP000193719"/>
    </source>
</evidence>
<keyword evidence="3" id="KW-1185">Reference proteome</keyword>
<protein>
    <submittedName>
        <fullName evidence="2">Uncharacterized protein</fullName>
    </submittedName>
</protein>
<gene>
    <name evidence="2" type="ORF">BCR36DRAFT_398943</name>
</gene>
<feature type="transmembrane region" description="Helical" evidence="1">
    <location>
        <begin position="138"/>
        <end position="160"/>
    </location>
</feature>
<keyword evidence="1" id="KW-1133">Transmembrane helix</keyword>
<comment type="caution">
    <text evidence="2">The sequence shown here is derived from an EMBL/GenBank/DDBJ whole genome shotgun (WGS) entry which is preliminary data.</text>
</comment>
<name>A0A1Y1V3C1_9FUNG</name>
<dbReference type="EMBL" id="MCFH01000036">
    <property type="protein sequence ID" value="ORX46219.1"/>
    <property type="molecule type" value="Genomic_DNA"/>
</dbReference>
<dbReference type="AlphaFoldDB" id="A0A1Y1V3C1"/>
<keyword evidence="1" id="KW-0812">Transmembrane</keyword>
<evidence type="ECO:0000313" key="2">
    <source>
        <dbReference type="EMBL" id="ORX46219.1"/>
    </source>
</evidence>
<evidence type="ECO:0000256" key="1">
    <source>
        <dbReference type="SAM" id="Phobius"/>
    </source>
</evidence>
<reference evidence="2 3" key="2">
    <citation type="submission" date="2016-08" db="EMBL/GenBank/DDBJ databases">
        <title>Pervasive Adenine N6-methylation of Active Genes in Fungi.</title>
        <authorList>
            <consortium name="DOE Joint Genome Institute"/>
            <person name="Mondo S.J."/>
            <person name="Dannebaum R.O."/>
            <person name="Kuo R.C."/>
            <person name="Labutti K."/>
            <person name="Haridas S."/>
            <person name="Kuo A."/>
            <person name="Salamov A."/>
            <person name="Ahrendt S.R."/>
            <person name="Lipzen A."/>
            <person name="Sullivan W."/>
            <person name="Andreopoulos W.B."/>
            <person name="Clum A."/>
            <person name="Lindquist E."/>
            <person name="Daum C."/>
            <person name="Ramamoorthy G.K."/>
            <person name="Gryganskyi A."/>
            <person name="Culley D."/>
            <person name="Magnuson J.K."/>
            <person name="James T.Y."/>
            <person name="O'Malley M.A."/>
            <person name="Stajich J.E."/>
            <person name="Spatafora J.W."/>
            <person name="Visel A."/>
            <person name="Grigoriev I.V."/>
        </authorList>
    </citation>
    <scope>NUCLEOTIDE SEQUENCE [LARGE SCALE GENOMIC DNA]</scope>
    <source>
        <strain evidence="3">finn</strain>
    </source>
</reference>